<organism evidence="1 2">
    <name type="scientific">Sphingomonas endophytica</name>
    <dbReference type="NCBI Taxonomy" id="869719"/>
    <lineage>
        <taxon>Bacteria</taxon>
        <taxon>Pseudomonadati</taxon>
        <taxon>Pseudomonadota</taxon>
        <taxon>Alphaproteobacteria</taxon>
        <taxon>Sphingomonadales</taxon>
        <taxon>Sphingomonadaceae</taxon>
        <taxon>Sphingomonas</taxon>
    </lineage>
</organism>
<gene>
    <name evidence="1" type="ORF">FHS97_002810</name>
</gene>
<dbReference type="InterPro" id="IPR029044">
    <property type="entry name" value="Nucleotide-diphossugar_trans"/>
</dbReference>
<dbReference type="EMBL" id="JACIJN010000009">
    <property type="protein sequence ID" value="MBB5726862.1"/>
    <property type="molecule type" value="Genomic_DNA"/>
</dbReference>
<comment type="caution">
    <text evidence="1">The sequence shown here is derived from an EMBL/GenBank/DDBJ whole genome shotgun (WGS) entry which is preliminary data.</text>
</comment>
<name>A0ABR6N7S9_9SPHN</name>
<dbReference type="Proteomes" id="UP000560131">
    <property type="component" value="Unassembled WGS sequence"/>
</dbReference>
<dbReference type="InterPro" id="IPR007577">
    <property type="entry name" value="GlycoTrfase_DXD_sugar-bd_CS"/>
</dbReference>
<dbReference type="PANTHER" id="PTHR46830">
    <property type="entry name" value="TRANSFERASE, PUTATIVE-RELATED"/>
    <property type="match status" value="1"/>
</dbReference>
<dbReference type="RefSeq" id="WP_184038983.1">
    <property type="nucleotide sequence ID" value="NZ_BAABAR010000005.1"/>
</dbReference>
<dbReference type="PANTHER" id="PTHR46830:SF2">
    <property type="entry name" value="ALPHA-1,4-N-ACETYLGLUCOSAMINYLTRANSFERASE"/>
    <property type="match status" value="1"/>
</dbReference>
<keyword evidence="2" id="KW-1185">Reference proteome</keyword>
<proteinExistence type="predicted"/>
<protein>
    <recommendedName>
        <fullName evidence="3">Methyltransferase domain-containing protein</fullName>
    </recommendedName>
</protein>
<evidence type="ECO:0000313" key="2">
    <source>
        <dbReference type="Proteomes" id="UP000560131"/>
    </source>
</evidence>
<dbReference type="Gene3D" id="3.40.50.150">
    <property type="entry name" value="Vaccinia Virus protein VP39"/>
    <property type="match status" value="1"/>
</dbReference>
<dbReference type="Gene3D" id="3.90.550.20">
    <property type="match status" value="1"/>
</dbReference>
<dbReference type="InterPro" id="IPR029063">
    <property type="entry name" value="SAM-dependent_MTases_sf"/>
</dbReference>
<sequence>MAIPKILHYCFGMSPDFGGKPWSLVHYVCLRSAIQQIKPDAVHFYYEYEPDSVWWEITKPLVSAIKIEAPRRICGRPLLSPAHRADIVRLMALVNHGGIYLDADVLVHRSFDDLLDHSVVLGQEGVDAEYGLCNAVILSHANSLFITRWIDQYSWFRGTTIGNPFWGEHSVQLPHFMARLFPNEVTMLDHKAFFWPTWTANGVYQIFEAEGRIDTSESYATHLWESQAWPLIQDMTPGEVRSLGTNFARWAKPYLTELPDDFGKTEEVTIPDERQVRRSAFQRTYAHHLWGDDGQSKFFSGVGSRGPAAQAYVDAISAEIRKVRDTLKRPVSIADLGCGDFVVGSAIIAESDNLYLGCDIVPELIDYNRTLYEGGNVSFRIVDVVVDALPEADIYLVRQVLQHLSNRDIQEVLSKLCAKANVYITEAHPIIEVGPINPDKPSNEEVRFDWRVGQGRGVDLNQPPFSLKVTPICEAVNGKEVIRTYRLLP</sequence>
<dbReference type="Pfam" id="PF04488">
    <property type="entry name" value="Gly_transf_sug"/>
    <property type="match status" value="1"/>
</dbReference>
<evidence type="ECO:0008006" key="3">
    <source>
        <dbReference type="Google" id="ProtNLM"/>
    </source>
</evidence>
<accession>A0ABR6N7S9</accession>
<evidence type="ECO:0000313" key="1">
    <source>
        <dbReference type="EMBL" id="MBB5726862.1"/>
    </source>
</evidence>
<reference evidence="1 2" key="1">
    <citation type="submission" date="2020-08" db="EMBL/GenBank/DDBJ databases">
        <title>Genomic Encyclopedia of Type Strains, Phase IV (KMG-IV): sequencing the most valuable type-strain genomes for metagenomic binning, comparative biology and taxonomic classification.</title>
        <authorList>
            <person name="Goeker M."/>
        </authorList>
    </citation>
    <scope>NUCLEOTIDE SEQUENCE [LARGE SCALE GENOMIC DNA]</scope>
    <source>
        <strain evidence="1 2">DSM 101535</strain>
    </source>
</reference>
<dbReference type="SUPFAM" id="SSF53335">
    <property type="entry name" value="S-adenosyl-L-methionine-dependent methyltransferases"/>
    <property type="match status" value="1"/>
</dbReference>
<dbReference type="SUPFAM" id="SSF53448">
    <property type="entry name" value="Nucleotide-diphospho-sugar transferases"/>
    <property type="match status" value="1"/>
</dbReference>